<accession>A0A930DY09</accession>
<protein>
    <submittedName>
        <fullName evidence="2">MBL fold metallo-hydrolase</fullName>
    </submittedName>
</protein>
<dbReference type="InterPro" id="IPR052159">
    <property type="entry name" value="Competence_DNA_uptake"/>
</dbReference>
<sequence>MELHAVNVGYGDAFFFTWEGKSLLLDTGSGLDNEYQGHPERIDIVSFLKEKKIKRIDTVIISHIHEDHVGKLKEVLEHFSVEKLWIPKGFMTFQKDVPRVDIEFSKNSSKYFYKSLQDFGEALVYCKEKGIPIDTLAQGDSIELNGLRIEVLGAKDSILEEFLSLYAQLKECREDSQKEGIIEKMDAMSNHTCMLLKIRYKALSGLFCGDNTPKHWDEAIQEKLSDITWIKIPHHGQVDSLSEHFMRKMPLEFCLTTASSDRRYNSANPEVYKALRQWAKEDQRELKVLFTDPSTEYSSFPEVEYGNRSICFSIGEELRYQYEK</sequence>
<dbReference type="AlphaFoldDB" id="A0A930DY09"/>
<dbReference type="SUPFAM" id="SSF56281">
    <property type="entry name" value="Metallo-hydrolase/oxidoreductase"/>
    <property type="match status" value="1"/>
</dbReference>
<comment type="caution">
    <text evidence="2">The sequence shown here is derived from an EMBL/GenBank/DDBJ whole genome shotgun (WGS) entry which is preliminary data.</text>
</comment>
<reference evidence="2" key="1">
    <citation type="submission" date="2020-04" db="EMBL/GenBank/DDBJ databases">
        <title>Deep metagenomics examines the oral microbiome during advanced dental caries in children, revealing novel taxa and co-occurrences with host molecules.</title>
        <authorList>
            <person name="Baker J.L."/>
            <person name="Morton J.T."/>
            <person name="Dinis M."/>
            <person name="Alvarez R."/>
            <person name="Tran N.C."/>
            <person name="Knight R."/>
            <person name="Edlund A."/>
        </authorList>
    </citation>
    <scope>NUCLEOTIDE SEQUENCE</scope>
    <source>
        <strain evidence="2">JCVI_48_bin.5</strain>
    </source>
</reference>
<organism evidence="2 3">
    <name type="scientific">Oribacterium sinus</name>
    <dbReference type="NCBI Taxonomy" id="237576"/>
    <lineage>
        <taxon>Bacteria</taxon>
        <taxon>Bacillati</taxon>
        <taxon>Bacillota</taxon>
        <taxon>Clostridia</taxon>
        <taxon>Lachnospirales</taxon>
        <taxon>Lachnospiraceae</taxon>
        <taxon>Oribacterium</taxon>
    </lineage>
</organism>
<dbReference type="Pfam" id="PF00753">
    <property type="entry name" value="Lactamase_B"/>
    <property type="match status" value="1"/>
</dbReference>
<name>A0A930DY09_9FIRM</name>
<dbReference type="PANTHER" id="PTHR30619">
    <property type="entry name" value="DNA INTERNALIZATION/COMPETENCE PROTEIN COMEC/REC2"/>
    <property type="match status" value="1"/>
</dbReference>
<dbReference type="EMBL" id="JABZRB010000078">
    <property type="protein sequence ID" value="MBF1304980.1"/>
    <property type="molecule type" value="Genomic_DNA"/>
</dbReference>
<dbReference type="Proteomes" id="UP000780721">
    <property type="component" value="Unassembled WGS sequence"/>
</dbReference>
<gene>
    <name evidence="2" type="ORF">HXM91_03845</name>
</gene>
<evidence type="ECO:0000313" key="3">
    <source>
        <dbReference type="Proteomes" id="UP000780721"/>
    </source>
</evidence>
<proteinExistence type="predicted"/>
<dbReference type="InterPro" id="IPR001279">
    <property type="entry name" value="Metallo-B-lactamas"/>
</dbReference>
<evidence type="ECO:0000259" key="1">
    <source>
        <dbReference type="SMART" id="SM00849"/>
    </source>
</evidence>
<dbReference type="PANTHER" id="PTHR30619:SF1">
    <property type="entry name" value="RECOMBINATION PROTEIN 2"/>
    <property type="match status" value="1"/>
</dbReference>
<dbReference type="InterPro" id="IPR036866">
    <property type="entry name" value="RibonucZ/Hydroxyglut_hydro"/>
</dbReference>
<dbReference type="Gene3D" id="3.60.15.10">
    <property type="entry name" value="Ribonuclease Z/Hydroxyacylglutathione hydrolase-like"/>
    <property type="match status" value="1"/>
</dbReference>
<feature type="domain" description="Metallo-beta-lactamase" evidence="1">
    <location>
        <begin position="10"/>
        <end position="235"/>
    </location>
</feature>
<dbReference type="SMART" id="SM00849">
    <property type="entry name" value="Lactamase_B"/>
    <property type="match status" value="1"/>
</dbReference>
<evidence type="ECO:0000313" key="2">
    <source>
        <dbReference type="EMBL" id="MBF1304980.1"/>
    </source>
</evidence>